<dbReference type="EMBL" id="JAIWYP010000007">
    <property type="protein sequence ID" value="KAH3793882.1"/>
    <property type="molecule type" value="Genomic_DNA"/>
</dbReference>
<dbReference type="AlphaFoldDB" id="A0A9D4J3C4"/>
<keyword evidence="2" id="KW-1185">Reference proteome</keyword>
<sequence length="57" mass="6570">MEGSQSTNFKAIELLGRPWQILTIVELEPSASRSIDERPGHVAMKTAMRPLYYIWFC</sequence>
<comment type="caution">
    <text evidence="1">The sequence shown here is derived from an EMBL/GenBank/DDBJ whole genome shotgun (WGS) entry which is preliminary data.</text>
</comment>
<organism evidence="1 2">
    <name type="scientific">Dreissena polymorpha</name>
    <name type="common">Zebra mussel</name>
    <name type="synonym">Mytilus polymorpha</name>
    <dbReference type="NCBI Taxonomy" id="45954"/>
    <lineage>
        <taxon>Eukaryota</taxon>
        <taxon>Metazoa</taxon>
        <taxon>Spiralia</taxon>
        <taxon>Lophotrochozoa</taxon>
        <taxon>Mollusca</taxon>
        <taxon>Bivalvia</taxon>
        <taxon>Autobranchia</taxon>
        <taxon>Heteroconchia</taxon>
        <taxon>Euheterodonta</taxon>
        <taxon>Imparidentia</taxon>
        <taxon>Neoheterodontei</taxon>
        <taxon>Myida</taxon>
        <taxon>Dreissenoidea</taxon>
        <taxon>Dreissenidae</taxon>
        <taxon>Dreissena</taxon>
    </lineage>
</organism>
<reference evidence="1" key="1">
    <citation type="journal article" date="2019" name="bioRxiv">
        <title>The Genome of the Zebra Mussel, Dreissena polymorpha: A Resource for Invasive Species Research.</title>
        <authorList>
            <person name="McCartney M.A."/>
            <person name="Auch B."/>
            <person name="Kono T."/>
            <person name="Mallez S."/>
            <person name="Zhang Y."/>
            <person name="Obille A."/>
            <person name="Becker A."/>
            <person name="Abrahante J.E."/>
            <person name="Garbe J."/>
            <person name="Badalamenti J.P."/>
            <person name="Herman A."/>
            <person name="Mangelson H."/>
            <person name="Liachko I."/>
            <person name="Sullivan S."/>
            <person name="Sone E.D."/>
            <person name="Koren S."/>
            <person name="Silverstein K.A.T."/>
            <person name="Beckman K.B."/>
            <person name="Gohl D.M."/>
        </authorList>
    </citation>
    <scope>NUCLEOTIDE SEQUENCE</scope>
    <source>
        <strain evidence="1">Duluth1</strain>
        <tissue evidence="1">Whole animal</tissue>
    </source>
</reference>
<reference evidence="1" key="2">
    <citation type="submission" date="2020-11" db="EMBL/GenBank/DDBJ databases">
        <authorList>
            <person name="McCartney M.A."/>
            <person name="Auch B."/>
            <person name="Kono T."/>
            <person name="Mallez S."/>
            <person name="Becker A."/>
            <person name="Gohl D.M."/>
            <person name="Silverstein K.A.T."/>
            <person name="Koren S."/>
            <person name="Bechman K.B."/>
            <person name="Herman A."/>
            <person name="Abrahante J.E."/>
            <person name="Garbe J."/>
        </authorList>
    </citation>
    <scope>NUCLEOTIDE SEQUENCE</scope>
    <source>
        <strain evidence="1">Duluth1</strain>
        <tissue evidence="1">Whole animal</tissue>
    </source>
</reference>
<accession>A0A9D4J3C4</accession>
<evidence type="ECO:0000313" key="1">
    <source>
        <dbReference type="EMBL" id="KAH3793882.1"/>
    </source>
</evidence>
<name>A0A9D4J3C4_DREPO</name>
<dbReference type="Proteomes" id="UP000828390">
    <property type="component" value="Unassembled WGS sequence"/>
</dbReference>
<gene>
    <name evidence="1" type="ORF">DPMN_147405</name>
</gene>
<evidence type="ECO:0000313" key="2">
    <source>
        <dbReference type="Proteomes" id="UP000828390"/>
    </source>
</evidence>
<protein>
    <submittedName>
        <fullName evidence="1">Uncharacterized protein</fullName>
    </submittedName>
</protein>
<proteinExistence type="predicted"/>